<name>A0ABV0H1B9_9NEIS</name>
<dbReference type="GO" id="GO:0016757">
    <property type="term" value="F:glycosyltransferase activity"/>
    <property type="evidence" value="ECO:0007669"/>
    <property type="project" value="UniProtKB-KW"/>
</dbReference>
<dbReference type="PANTHER" id="PTHR12526:SF630">
    <property type="entry name" value="GLYCOSYLTRANSFERASE"/>
    <property type="match status" value="1"/>
</dbReference>
<dbReference type="RefSeq" id="WP_346195549.1">
    <property type="nucleotide sequence ID" value="NZ_JBDJHV010000024.1"/>
</dbReference>
<feature type="domain" description="Glycosyltransferase subfamily 4-like N-terminal" evidence="2">
    <location>
        <begin position="14"/>
        <end position="164"/>
    </location>
</feature>
<dbReference type="EMBL" id="JBDQQU010000004">
    <property type="protein sequence ID" value="MEO3953686.1"/>
    <property type="molecule type" value="Genomic_DNA"/>
</dbReference>
<sequence>MKKILIVSDILSGFGGTEAAIARTARLLERECGAETEVFLHGRSGSGNFDWLQDTKHTIWATAARNHKLQQLLAAWALARRIRQTRPDMVLAVTPVSCRIARWGVSWSRLRLPLVSWMHTCVGYKKQYLLLADSHLAISTDIAEQFQALGADACDVHMVFNPVSASNMTIPRPERGAELVYVGRVNFRYQKNLQELLDGCAKLEGDWRLHVVGDGQDAEVCKQYAERLGIAPRVIWHGWQKDPWRYVHDEIQRASCMVLCSMEEPFGLVLVEALARGVFCVSARCVGGPRDILSDGDNGMLYSPNDVAALTACLQRIVDGMDLPTAQYLKSSVSRFHDDKFVRNFYEKLMMAEQSYHRVEAK</sequence>
<evidence type="ECO:0000313" key="4">
    <source>
        <dbReference type="Proteomes" id="UP001438292"/>
    </source>
</evidence>
<keyword evidence="3" id="KW-0808">Transferase</keyword>
<dbReference type="InterPro" id="IPR001296">
    <property type="entry name" value="Glyco_trans_1"/>
</dbReference>
<gene>
    <name evidence="3" type="ORF">ABH309_04395</name>
</gene>
<feature type="domain" description="Glycosyl transferase family 1" evidence="1">
    <location>
        <begin position="173"/>
        <end position="320"/>
    </location>
</feature>
<evidence type="ECO:0000313" key="3">
    <source>
        <dbReference type="EMBL" id="MEO3953686.1"/>
    </source>
</evidence>
<dbReference type="Pfam" id="PF13439">
    <property type="entry name" value="Glyco_transf_4"/>
    <property type="match status" value="1"/>
</dbReference>
<dbReference type="Gene3D" id="3.40.50.2000">
    <property type="entry name" value="Glycogen Phosphorylase B"/>
    <property type="match status" value="2"/>
</dbReference>
<keyword evidence="4" id="KW-1185">Reference proteome</keyword>
<reference evidence="3 4" key="1">
    <citation type="submission" date="2024-05" db="EMBL/GenBank/DDBJ databases">
        <authorList>
            <person name="De Oliveira J.P."/>
            <person name="Noriler S.A."/>
            <person name="De Oliveira A.G."/>
            <person name="Sipoli D.S."/>
        </authorList>
    </citation>
    <scope>NUCLEOTIDE SEQUENCE [LARGE SCALE GENOMIC DNA]</scope>
    <source>
        <strain evidence="3 4">LABIM186</strain>
    </source>
</reference>
<accession>A0ABV0H1B9</accession>
<evidence type="ECO:0000259" key="2">
    <source>
        <dbReference type="Pfam" id="PF13439"/>
    </source>
</evidence>
<dbReference type="SUPFAM" id="SSF53756">
    <property type="entry name" value="UDP-Glycosyltransferase/glycogen phosphorylase"/>
    <property type="match status" value="1"/>
</dbReference>
<dbReference type="EC" id="2.4.-.-" evidence="3"/>
<protein>
    <submittedName>
        <fullName evidence="3">Glycosyltransferase</fullName>
        <ecNumber evidence="3">2.4.-.-</ecNumber>
    </submittedName>
</protein>
<dbReference type="Proteomes" id="UP001438292">
    <property type="component" value="Unassembled WGS sequence"/>
</dbReference>
<dbReference type="PANTHER" id="PTHR12526">
    <property type="entry name" value="GLYCOSYLTRANSFERASE"/>
    <property type="match status" value="1"/>
</dbReference>
<proteinExistence type="predicted"/>
<dbReference type="Pfam" id="PF00534">
    <property type="entry name" value="Glycos_transf_1"/>
    <property type="match status" value="1"/>
</dbReference>
<dbReference type="InterPro" id="IPR028098">
    <property type="entry name" value="Glyco_trans_4-like_N"/>
</dbReference>
<keyword evidence="3" id="KW-0328">Glycosyltransferase</keyword>
<evidence type="ECO:0000259" key="1">
    <source>
        <dbReference type="Pfam" id="PF00534"/>
    </source>
</evidence>
<dbReference type="CDD" id="cd03811">
    <property type="entry name" value="GT4_GT28_WabH-like"/>
    <property type="match status" value="1"/>
</dbReference>
<organism evidence="3 4">
    <name type="scientific">Chromobacterium piscinae</name>
    <dbReference type="NCBI Taxonomy" id="686831"/>
    <lineage>
        <taxon>Bacteria</taxon>
        <taxon>Pseudomonadati</taxon>
        <taxon>Pseudomonadota</taxon>
        <taxon>Betaproteobacteria</taxon>
        <taxon>Neisseriales</taxon>
        <taxon>Chromobacteriaceae</taxon>
        <taxon>Chromobacterium</taxon>
    </lineage>
</organism>
<comment type="caution">
    <text evidence="3">The sequence shown here is derived from an EMBL/GenBank/DDBJ whole genome shotgun (WGS) entry which is preliminary data.</text>
</comment>